<reference evidence="2 3" key="1">
    <citation type="journal article" date="2014" name="Int. J. Syst. Evol. Microbiol.">
        <title>Complete genome sequence of Corynebacterium casei LMG S-19264T (=DSM 44701T), isolated from a smear-ripened cheese.</title>
        <authorList>
            <consortium name="US DOE Joint Genome Institute (JGI-PGF)"/>
            <person name="Walter F."/>
            <person name="Albersmeier A."/>
            <person name="Kalinowski J."/>
            <person name="Ruckert C."/>
        </authorList>
    </citation>
    <scope>NUCLEOTIDE SEQUENCE [LARGE SCALE GENOMIC DNA]</scope>
    <source>
        <strain evidence="2 3">NBRC 112289</strain>
    </source>
</reference>
<keyword evidence="3" id="KW-1185">Reference proteome</keyword>
<evidence type="ECO:0000313" key="2">
    <source>
        <dbReference type="EMBL" id="GMA27497.1"/>
    </source>
</evidence>
<feature type="region of interest" description="Disordered" evidence="1">
    <location>
        <begin position="1"/>
        <end position="23"/>
    </location>
</feature>
<name>A0AA37XBJ7_9MICO</name>
<sequence>MHALRRRRRRRLRARRSPCLEPSDASGFTITTAEVTFWGLCAACGSAEAGDTEHPSKETDV</sequence>
<comment type="caution">
    <text evidence="2">The sequence shown here is derived from an EMBL/GenBank/DDBJ whole genome shotgun (WGS) entry which is preliminary data.</text>
</comment>
<evidence type="ECO:0008006" key="4">
    <source>
        <dbReference type="Google" id="ProtNLM"/>
    </source>
</evidence>
<gene>
    <name evidence="2" type="ORF">GCM10025874_07500</name>
</gene>
<proteinExistence type="predicted"/>
<evidence type="ECO:0000313" key="3">
    <source>
        <dbReference type="Proteomes" id="UP001157160"/>
    </source>
</evidence>
<accession>A0AA37XBJ7</accession>
<dbReference type="Proteomes" id="UP001157160">
    <property type="component" value="Unassembled WGS sequence"/>
</dbReference>
<dbReference type="EMBL" id="BSUL01000001">
    <property type="protein sequence ID" value="GMA27497.1"/>
    <property type="molecule type" value="Genomic_DNA"/>
</dbReference>
<feature type="compositionally biased region" description="Basic residues" evidence="1">
    <location>
        <begin position="1"/>
        <end position="16"/>
    </location>
</feature>
<organism evidence="2 3">
    <name type="scientific">Arenivirga flava</name>
    <dbReference type="NCBI Taxonomy" id="1930060"/>
    <lineage>
        <taxon>Bacteria</taxon>
        <taxon>Bacillati</taxon>
        <taxon>Actinomycetota</taxon>
        <taxon>Actinomycetes</taxon>
        <taxon>Micrococcales</taxon>
        <taxon>Microbacteriaceae</taxon>
        <taxon>Arenivirga</taxon>
    </lineage>
</organism>
<dbReference type="AlphaFoldDB" id="A0AA37XBJ7"/>
<protein>
    <recommendedName>
        <fullName evidence="4">Ferric uptake regulation protein</fullName>
    </recommendedName>
</protein>
<evidence type="ECO:0000256" key="1">
    <source>
        <dbReference type="SAM" id="MobiDB-lite"/>
    </source>
</evidence>